<keyword evidence="2" id="KW-1185">Reference proteome</keyword>
<name>A0A3S0M9B0_9FLAO</name>
<protein>
    <submittedName>
        <fullName evidence="1">Uncharacterized protein</fullName>
    </submittedName>
</protein>
<evidence type="ECO:0000313" key="1">
    <source>
        <dbReference type="EMBL" id="RTZ01413.1"/>
    </source>
</evidence>
<gene>
    <name evidence="1" type="ORF">EKL98_15125</name>
</gene>
<dbReference type="RefSeq" id="WP_126563055.1">
    <property type="nucleotide sequence ID" value="NZ_RYDJ01000029.1"/>
</dbReference>
<accession>A0A3S0M9B0</accession>
<dbReference type="Proteomes" id="UP000280825">
    <property type="component" value="Unassembled WGS sequence"/>
</dbReference>
<evidence type="ECO:0000313" key="2">
    <source>
        <dbReference type="Proteomes" id="UP000280825"/>
    </source>
</evidence>
<reference evidence="1 2" key="1">
    <citation type="submission" date="2018-12" db="EMBL/GenBank/DDBJ databases">
        <title>Flavobacterium sp. nov., isolated from glacier ice.</title>
        <authorList>
            <person name="Liu Q."/>
            <person name="Xin Y.-H."/>
        </authorList>
    </citation>
    <scope>NUCLEOTIDE SEQUENCE [LARGE SCALE GENOMIC DNA]</scope>
    <source>
        <strain evidence="1 2">RB1N8</strain>
    </source>
</reference>
<dbReference type="AlphaFoldDB" id="A0A3S0M9B0"/>
<dbReference type="EMBL" id="RYDJ01000029">
    <property type="protein sequence ID" value="RTZ01413.1"/>
    <property type="molecule type" value="Genomic_DNA"/>
</dbReference>
<organism evidence="1 2">
    <name type="scientific">Flavobacterium bomense</name>
    <dbReference type="NCBI Taxonomy" id="2497483"/>
    <lineage>
        <taxon>Bacteria</taxon>
        <taxon>Pseudomonadati</taxon>
        <taxon>Bacteroidota</taxon>
        <taxon>Flavobacteriia</taxon>
        <taxon>Flavobacteriales</taxon>
        <taxon>Flavobacteriaceae</taxon>
        <taxon>Flavobacterium</taxon>
    </lineage>
</organism>
<sequence>MKLFILYQTDFWKSKTSRVFFGIFDSRSKAMDCAKYNGLFCSNAKVVIEEVTLNIFEEI</sequence>
<comment type="caution">
    <text evidence="1">The sequence shown here is derived from an EMBL/GenBank/DDBJ whole genome shotgun (WGS) entry which is preliminary data.</text>
</comment>
<proteinExistence type="predicted"/>